<dbReference type="PANTHER" id="PTHR23090:SF9">
    <property type="entry name" value="GLUTAMINE-DEPENDENT NAD(+) SYNTHETASE"/>
    <property type="match status" value="1"/>
</dbReference>
<dbReference type="Proteomes" id="UP000317318">
    <property type="component" value="Chromosome"/>
</dbReference>
<protein>
    <recommendedName>
        <fullName evidence="7 8">Glutamine-dependent NAD(+) synthetase</fullName>
        <ecNumber evidence="7 8">6.3.5.1</ecNumber>
    </recommendedName>
    <alternativeName>
        <fullName evidence="7 8">NAD(+) synthase [glutamine-hydrolyzing]</fullName>
    </alternativeName>
</protein>
<keyword evidence="4 7" id="KW-0547">Nucleotide-binding</keyword>
<dbReference type="KEGG" id="svp:Pan189_42080"/>
<dbReference type="GO" id="GO:0009435">
    <property type="term" value="P:NAD+ biosynthetic process"/>
    <property type="evidence" value="ECO:0007669"/>
    <property type="project" value="UniProtKB-UniRule"/>
</dbReference>
<dbReference type="Gene3D" id="3.60.110.10">
    <property type="entry name" value="Carbon-nitrogen hydrolase"/>
    <property type="match status" value="1"/>
</dbReference>
<dbReference type="GO" id="GO:0008795">
    <property type="term" value="F:NAD+ synthase activity"/>
    <property type="evidence" value="ECO:0007669"/>
    <property type="project" value="UniProtKB-UniRule"/>
</dbReference>
<dbReference type="InterPro" id="IPR022310">
    <property type="entry name" value="NAD/GMP_synthase"/>
</dbReference>
<dbReference type="InterPro" id="IPR014729">
    <property type="entry name" value="Rossmann-like_a/b/a_fold"/>
</dbReference>
<evidence type="ECO:0000256" key="1">
    <source>
        <dbReference type="ARBA" id="ARBA00005188"/>
    </source>
</evidence>
<dbReference type="RefSeq" id="WP_145365909.1">
    <property type="nucleotide sequence ID" value="NZ_CP036268.1"/>
</dbReference>
<proteinExistence type="inferred from homology"/>
<keyword evidence="6 7" id="KW-0520">NAD</keyword>
<dbReference type="InterPro" id="IPR036526">
    <property type="entry name" value="C-N_Hydrolase_sf"/>
</dbReference>
<feature type="binding site" evidence="7">
    <location>
        <begin position="390"/>
        <end position="397"/>
    </location>
    <ligand>
        <name>ATP</name>
        <dbReference type="ChEBI" id="CHEBI:30616"/>
    </ligand>
</feature>
<dbReference type="OrthoDB" id="9803818at2"/>
<dbReference type="SUPFAM" id="SSF52402">
    <property type="entry name" value="Adenine nucleotide alpha hydrolases-like"/>
    <property type="match status" value="1"/>
</dbReference>
<dbReference type="CDD" id="cd00553">
    <property type="entry name" value="NAD_synthase"/>
    <property type="match status" value="1"/>
</dbReference>
<evidence type="ECO:0000256" key="3">
    <source>
        <dbReference type="ARBA" id="ARBA00022598"/>
    </source>
</evidence>
<dbReference type="HAMAP" id="MF_02090">
    <property type="entry name" value="NadE_glutamine_dep"/>
    <property type="match status" value="1"/>
</dbReference>
<dbReference type="GO" id="GO:0005524">
    <property type="term" value="F:ATP binding"/>
    <property type="evidence" value="ECO:0007669"/>
    <property type="project" value="UniProtKB-UniRule"/>
</dbReference>
<evidence type="ECO:0000256" key="8">
    <source>
        <dbReference type="PIRNR" id="PIRNR006630"/>
    </source>
</evidence>
<dbReference type="CDD" id="cd07570">
    <property type="entry name" value="GAT_Gln-NAD-synth"/>
    <property type="match status" value="1"/>
</dbReference>
<dbReference type="EC" id="6.3.5.1" evidence="7 8"/>
<accession>A0A517R7C8</accession>
<reference evidence="10 11" key="1">
    <citation type="submission" date="2019-02" db="EMBL/GenBank/DDBJ databases">
        <title>Deep-cultivation of Planctomycetes and their phenomic and genomic characterization uncovers novel biology.</title>
        <authorList>
            <person name="Wiegand S."/>
            <person name="Jogler M."/>
            <person name="Boedeker C."/>
            <person name="Pinto D."/>
            <person name="Vollmers J."/>
            <person name="Rivas-Marin E."/>
            <person name="Kohn T."/>
            <person name="Peeters S.H."/>
            <person name="Heuer A."/>
            <person name="Rast P."/>
            <person name="Oberbeckmann S."/>
            <person name="Bunk B."/>
            <person name="Jeske O."/>
            <person name="Meyerdierks A."/>
            <person name="Storesund J.E."/>
            <person name="Kallscheuer N."/>
            <person name="Luecker S."/>
            <person name="Lage O.M."/>
            <person name="Pohl T."/>
            <person name="Merkel B.J."/>
            <person name="Hornburger P."/>
            <person name="Mueller R.-W."/>
            <person name="Bruemmer F."/>
            <person name="Labrenz M."/>
            <person name="Spormann A.M."/>
            <person name="Op den Camp H."/>
            <person name="Overmann J."/>
            <person name="Amann R."/>
            <person name="Jetten M.S.M."/>
            <person name="Mascher T."/>
            <person name="Medema M.H."/>
            <person name="Devos D.P."/>
            <person name="Kaster A.-K."/>
            <person name="Ovreas L."/>
            <person name="Rohde M."/>
            <person name="Galperin M.Y."/>
            <person name="Jogler C."/>
        </authorList>
    </citation>
    <scope>NUCLEOTIDE SEQUENCE [LARGE SCALE GENOMIC DNA]</scope>
    <source>
        <strain evidence="10 11">Pan189</strain>
    </source>
</reference>
<evidence type="ECO:0000259" key="9">
    <source>
        <dbReference type="PROSITE" id="PS50263"/>
    </source>
</evidence>
<dbReference type="GO" id="GO:0004359">
    <property type="term" value="F:glutaminase activity"/>
    <property type="evidence" value="ECO:0007669"/>
    <property type="project" value="InterPro"/>
</dbReference>
<evidence type="ECO:0000256" key="4">
    <source>
        <dbReference type="ARBA" id="ARBA00022741"/>
    </source>
</evidence>
<keyword evidence="11" id="KW-1185">Reference proteome</keyword>
<dbReference type="InterPro" id="IPR041856">
    <property type="entry name" value="NAD+_synth_C"/>
</dbReference>
<evidence type="ECO:0000256" key="6">
    <source>
        <dbReference type="ARBA" id="ARBA00023027"/>
    </source>
</evidence>
<feature type="binding site" evidence="7">
    <location>
        <position position="523"/>
    </location>
    <ligand>
        <name>deamido-NAD(+)</name>
        <dbReference type="ChEBI" id="CHEBI:58437"/>
        <note>ligand shared between two neighboring subunits</note>
    </ligand>
</feature>
<feature type="binding site" evidence="7">
    <location>
        <position position="518"/>
    </location>
    <ligand>
        <name>ATP</name>
        <dbReference type="ChEBI" id="CHEBI:30616"/>
    </ligand>
</feature>
<dbReference type="EMBL" id="CP036268">
    <property type="protein sequence ID" value="QDT39797.1"/>
    <property type="molecule type" value="Genomic_DNA"/>
</dbReference>
<dbReference type="Pfam" id="PF02540">
    <property type="entry name" value="NAD_synthase"/>
    <property type="match status" value="1"/>
</dbReference>
<gene>
    <name evidence="7 10" type="primary">nadE</name>
    <name evidence="10" type="ORF">Pan189_42080</name>
</gene>
<sequence length="697" mass="76175">MHRHGFLRVTAASPPVQVADPKANVDGMLRVVEAHPDSDVIVFPELSITGYTCGDLFMQQTLLRAAEEQTVRLASKVKNHSALIVVGLPVQVRNGLYNCAAVIVNGAVNRLVAKTFIPTYDEYYERRWFRSPLSDPIPDDEQDHHRFNPNGPCRLGLGNSYQVRWYRPAPQARAAIEICEDLWAPSPPSSAHALRGANLILNPSASTEQVGKSGYRRDLIRQQSARCVAAYVYAGAGPQESTTDVVFSGTCMIAENGHILAETNALQDAPHYAEGVSCTADIDIEALQHRRRAMSTFKPGASAQGEPSPESTMIFARDPLDDEDDEVAQTTISGAEAVTDTLLRSVPAHPFVPSDTAELHSRCQEIFAIQTHALAKRLSSLGADWTANIGISGGLDSTLALLVAVRTCDLLGVERSRVRGLTMPGFGTTQGTRDNATALMNQLGVSAETIDIRPLCLEAFQELSHKPFGLDISGMSLTDFQAAIKKLPAAQLADLTFENVQARVRTFLLMSRGFVIGTGDMSEAALGWSTYNADHMSMYNPNCSVPKTLVKFLVRYVAEHQFEGPARQTLLNICETPISPELLPAGSDGEIVQSTEKTLGPYELHDFFLYHVVRHGAAPQKVLFLASHAKFDGEYSASEIKATLKTFYTRFFAQQYKRSCVPDGPKVGTVALSPRGDWRMPSDANVTAWLNELDEIS</sequence>
<evidence type="ECO:0000256" key="2">
    <source>
        <dbReference type="ARBA" id="ARBA00007145"/>
    </source>
</evidence>
<dbReference type="PIRSF" id="PIRSF006630">
    <property type="entry name" value="NADS_GAT"/>
    <property type="match status" value="1"/>
</dbReference>
<dbReference type="Gene3D" id="3.40.50.620">
    <property type="entry name" value="HUPs"/>
    <property type="match status" value="1"/>
</dbReference>
<name>A0A517R7C8_9PLAN</name>
<organism evidence="10 11">
    <name type="scientific">Stratiformator vulcanicus</name>
    <dbReference type="NCBI Taxonomy" id="2527980"/>
    <lineage>
        <taxon>Bacteria</taxon>
        <taxon>Pseudomonadati</taxon>
        <taxon>Planctomycetota</taxon>
        <taxon>Planctomycetia</taxon>
        <taxon>Planctomycetales</taxon>
        <taxon>Planctomycetaceae</taxon>
        <taxon>Stratiformator</taxon>
    </lineage>
</organism>
<feature type="binding site" evidence="7">
    <location>
        <position position="206"/>
    </location>
    <ligand>
        <name>L-glutamine</name>
        <dbReference type="ChEBI" id="CHEBI:58359"/>
    </ligand>
</feature>
<evidence type="ECO:0000313" key="10">
    <source>
        <dbReference type="EMBL" id="QDT39797.1"/>
    </source>
</evidence>
<dbReference type="GO" id="GO:0003952">
    <property type="term" value="F:NAD+ synthase (glutamine-hydrolyzing) activity"/>
    <property type="evidence" value="ECO:0007669"/>
    <property type="project" value="UniProtKB-UniRule"/>
</dbReference>
<dbReference type="Pfam" id="PF00795">
    <property type="entry name" value="CN_hydrolase"/>
    <property type="match status" value="1"/>
</dbReference>
<feature type="active site" description="Proton acceptor; for glutaminase activity" evidence="7">
    <location>
        <position position="45"/>
    </location>
</feature>
<dbReference type="PROSITE" id="PS50263">
    <property type="entry name" value="CN_HYDROLASE"/>
    <property type="match status" value="1"/>
</dbReference>
<feature type="binding site" evidence="7">
    <location>
        <position position="212"/>
    </location>
    <ligand>
        <name>L-glutamine</name>
        <dbReference type="ChEBI" id="CHEBI:58359"/>
    </ligand>
</feature>
<keyword evidence="3 7" id="KW-0436">Ligase</keyword>
<feature type="binding site" evidence="7">
    <location>
        <position position="657"/>
    </location>
    <ligand>
        <name>deamido-NAD(+)</name>
        <dbReference type="ChEBI" id="CHEBI:58437"/>
        <note>ligand shared between two neighboring subunits</note>
    </ligand>
</feature>
<keyword evidence="5 7" id="KW-0067">ATP-binding</keyword>
<dbReference type="UniPathway" id="UPA00253">
    <property type="reaction ID" value="UER00334"/>
</dbReference>
<evidence type="ECO:0000313" key="11">
    <source>
        <dbReference type="Proteomes" id="UP000317318"/>
    </source>
</evidence>
<comment type="function">
    <text evidence="7">Catalyzes the ATP-dependent amidation of deamido-NAD to form NAD. Uses L-glutamine as a nitrogen source.</text>
</comment>
<comment type="similarity">
    <text evidence="2 7 8">In the C-terminal section; belongs to the NAD synthetase family.</text>
</comment>
<dbReference type="InterPro" id="IPR003010">
    <property type="entry name" value="C-N_Hydrolase"/>
</dbReference>
<dbReference type="SUPFAM" id="SSF56317">
    <property type="entry name" value="Carbon-nitrogen hydrolase"/>
    <property type="match status" value="1"/>
</dbReference>
<dbReference type="InterPro" id="IPR003694">
    <property type="entry name" value="NAD_synthase"/>
</dbReference>
<comment type="catalytic activity">
    <reaction evidence="7 8">
        <text>deamido-NAD(+) + L-glutamine + ATP + H2O = L-glutamate + AMP + diphosphate + NAD(+) + H(+)</text>
        <dbReference type="Rhea" id="RHEA:24384"/>
        <dbReference type="ChEBI" id="CHEBI:15377"/>
        <dbReference type="ChEBI" id="CHEBI:15378"/>
        <dbReference type="ChEBI" id="CHEBI:29985"/>
        <dbReference type="ChEBI" id="CHEBI:30616"/>
        <dbReference type="ChEBI" id="CHEBI:33019"/>
        <dbReference type="ChEBI" id="CHEBI:57540"/>
        <dbReference type="ChEBI" id="CHEBI:58359"/>
        <dbReference type="ChEBI" id="CHEBI:58437"/>
        <dbReference type="ChEBI" id="CHEBI:456215"/>
        <dbReference type="EC" id="6.3.5.1"/>
    </reaction>
</comment>
<feature type="active site" description="For glutaminase activity" evidence="7">
    <location>
        <position position="114"/>
    </location>
</feature>
<dbReference type="PANTHER" id="PTHR23090">
    <property type="entry name" value="NH 3 /GLUTAMINE-DEPENDENT NAD + SYNTHETASE"/>
    <property type="match status" value="1"/>
</dbReference>
<dbReference type="InterPro" id="IPR014445">
    <property type="entry name" value="Gln-dep_NAD_synthase"/>
</dbReference>
<feature type="binding site" evidence="7">
    <location>
        <position position="120"/>
    </location>
    <ligand>
        <name>L-glutamine</name>
        <dbReference type="ChEBI" id="CHEBI:58359"/>
    </ligand>
</feature>
<feature type="binding site" evidence="7">
    <location>
        <position position="499"/>
    </location>
    <ligand>
        <name>deamido-NAD(+)</name>
        <dbReference type="ChEBI" id="CHEBI:58437"/>
        <note>ligand shared between two neighboring subunits</note>
    </ligand>
</feature>
<dbReference type="GO" id="GO:0005737">
    <property type="term" value="C:cytoplasm"/>
    <property type="evidence" value="ECO:0007669"/>
    <property type="project" value="InterPro"/>
</dbReference>
<comment type="pathway">
    <text evidence="1 7 8">Cofactor biosynthesis; NAD(+) biosynthesis; NAD(+) from deamido-NAD(+) (L-Gln route): step 1/1.</text>
</comment>
<dbReference type="AlphaFoldDB" id="A0A517R7C8"/>
<dbReference type="NCBIfam" id="NF002730">
    <property type="entry name" value="PRK02628.1"/>
    <property type="match status" value="1"/>
</dbReference>
<evidence type="ECO:0000256" key="7">
    <source>
        <dbReference type="HAMAP-Rule" id="MF_02090"/>
    </source>
</evidence>
<evidence type="ECO:0000256" key="5">
    <source>
        <dbReference type="ARBA" id="ARBA00022840"/>
    </source>
</evidence>
<feature type="active site" description="Nucleophile; for glutaminase activity" evidence="7">
    <location>
        <position position="179"/>
    </location>
</feature>
<feature type="domain" description="CN hydrolase" evidence="9">
    <location>
        <begin position="7"/>
        <end position="284"/>
    </location>
</feature>
<dbReference type="Gene3D" id="1.10.10.1140">
    <property type="entry name" value="Glutamine-dependent NAD+ synthetase, C-terminal domain"/>
    <property type="match status" value="1"/>
</dbReference>
<feature type="binding site" evidence="7">
    <location>
        <begin position="528"/>
        <end position="531"/>
    </location>
    <ligand>
        <name>deamido-NAD(+)</name>
        <dbReference type="ChEBI" id="CHEBI:58437"/>
        <note>ligand shared between two neighboring subunits</note>
    </ligand>
</feature>